<accession>A0ABX1P3U1</accession>
<dbReference type="Proteomes" id="UP000718564">
    <property type="component" value="Unassembled WGS sequence"/>
</dbReference>
<sequence>MQLTIDLPEQTFQRLAQIAELTNQSLEDLIVQSVTGNLPPAVETAPSEIQAELLELQTLSVEALRQIAQSQVSPFQQDRHMALLERNQDGLLTPQEQQELRQLTLAADQLMLKKAHACAILRWRGQPIRTLSQLSPN</sequence>
<dbReference type="EMBL" id="QMEB01000028">
    <property type="protein sequence ID" value="NMG19004.1"/>
    <property type="molecule type" value="Genomic_DNA"/>
</dbReference>
<evidence type="ECO:0000313" key="2">
    <source>
        <dbReference type="Proteomes" id="UP000718564"/>
    </source>
</evidence>
<reference evidence="1 2" key="1">
    <citation type="submission" date="2018-06" db="EMBL/GenBank/DDBJ databases">
        <title>Comparative genomics of Brasilonema spp. strains.</title>
        <authorList>
            <person name="Alvarenga D.O."/>
            <person name="Fiore M.F."/>
            <person name="Varani A.M."/>
        </authorList>
    </citation>
    <scope>NUCLEOTIDE SEQUENCE [LARGE SCALE GENOMIC DNA]</scope>
    <source>
        <strain evidence="1 2">SPC951</strain>
    </source>
</reference>
<gene>
    <name evidence="1" type="ORF">DP116_05905</name>
</gene>
<comment type="caution">
    <text evidence="1">The sequence shown here is derived from an EMBL/GenBank/DDBJ whole genome shotgun (WGS) entry which is preliminary data.</text>
</comment>
<protein>
    <submittedName>
        <fullName evidence="1">Uncharacterized protein</fullName>
    </submittedName>
</protein>
<organism evidence="1 2">
    <name type="scientific">Brasilonema bromeliae SPC951</name>
    <dbReference type="NCBI Taxonomy" id="385972"/>
    <lineage>
        <taxon>Bacteria</taxon>
        <taxon>Bacillati</taxon>
        <taxon>Cyanobacteriota</taxon>
        <taxon>Cyanophyceae</taxon>
        <taxon>Nostocales</taxon>
        <taxon>Scytonemataceae</taxon>
        <taxon>Brasilonema</taxon>
        <taxon>Bromeliae group (in: Brasilonema)</taxon>
    </lineage>
</organism>
<evidence type="ECO:0000313" key="1">
    <source>
        <dbReference type="EMBL" id="NMG19004.1"/>
    </source>
</evidence>
<keyword evidence="2" id="KW-1185">Reference proteome</keyword>
<dbReference type="RefSeq" id="WP_169154284.1">
    <property type="nucleotide sequence ID" value="NZ_CAWPJE010000388.1"/>
</dbReference>
<proteinExistence type="predicted"/>
<name>A0ABX1P3U1_9CYAN</name>